<protein>
    <submittedName>
        <fullName evidence="2">Uncharacterized protein</fullName>
    </submittedName>
</protein>
<reference evidence="2" key="1">
    <citation type="journal article" date="2021" name="Proc. Natl. Acad. Sci. U.S.A.">
        <title>A Catalog of Tens of Thousands of Viruses from Human Metagenomes Reveals Hidden Associations with Chronic Diseases.</title>
        <authorList>
            <person name="Tisza M.J."/>
            <person name="Buck C.B."/>
        </authorList>
    </citation>
    <scope>NUCLEOTIDE SEQUENCE</scope>
    <source>
        <strain evidence="2">Ctnpt50</strain>
    </source>
</reference>
<organism evidence="2">
    <name type="scientific">Siphoviridae sp. ctnpt50</name>
    <dbReference type="NCBI Taxonomy" id="2827941"/>
    <lineage>
        <taxon>Viruses</taxon>
        <taxon>Duplodnaviria</taxon>
        <taxon>Heunggongvirae</taxon>
        <taxon>Uroviricota</taxon>
        <taxon>Caudoviricetes</taxon>
    </lineage>
</organism>
<evidence type="ECO:0000256" key="1">
    <source>
        <dbReference type="SAM" id="MobiDB-lite"/>
    </source>
</evidence>
<sequence length="48" mass="5597">MWLPDGCYYILFRWRAVPFKSGKGETFNTRPMRGRPGRPIQLPNNTLG</sequence>
<proteinExistence type="predicted"/>
<dbReference type="EMBL" id="BK032577">
    <property type="protein sequence ID" value="DAF49123.1"/>
    <property type="molecule type" value="Genomic_DNA"/>
</dbReference>
<feature type="region of interest" description="Disordered" evidence="1">
    <location>
        <begin position="25"/>
        <end position="48"/>
    </location>
</feature>
<evidence type="ECO:0000313" key="2">
    <source>
        <dbReference type="EMBL" id="DAF49123.1"/>
    </source>
</evidence>
<name>A0A8S5SEA5_9CAUD</name>
<accession>A0A8S5SEA5</accession>